<evidence type="ECO:0000256" key="1">
    <source>
        <dbReference type="SAM" id="MobiDB-lite"/>
    </source>
</evidence>
<organism evidence="2 3">
    <name type="scientific">Didymella pomorum</name>
    <dbReference type="NCBI Taxonomy" id="749634"/>
    <lineage>
        <taxon>Eukaryota</taxon>
        <taxon>Fungi</taxon>
        <taxon>Dikarya</taxon>
        <taxon>Ascomycota</taxon>
        <taxon>Pezizomycotina</taxon>
        <taxon>Dothideomycetes</taxon>
        <taxon>Pleosporomycetidae</taxon>
        <taxon>Pleosporales</taxon>
        <taxon>Pleosporineae</taxon>
        <taxon>Didymellaceae</taxon>
        <taxon>Didymella</taxon>
    </lineage>
</organism>
<dbReference type="EMBL" id="JAPEVA010000001">
    <property type="protein sequence ID" value="KAJ4413151.1"/>
    <property type="molecule type" value="Genomic_DNA"/>
</dbReference>
<reference evidence="2" key="1">
    <citation type="submission" date="2022-10" db="EMBL/GenBank/DDBJ databases">
        <title>Tapping the CABI collections for fungal endophytes: first genome assemblies for Collariella, Neodidymelliopsis, Ascochyta clinopodiicola, Didymella pomorum, Didymosphaeria variabile, Neocosmospora piperis and Neocucurbitaria cava.</title>
        <authorList>
            <person name="Hill R."/>
        </authorList>
    </citation>
    <scope>NUCLEOTIDE SEQUENCE</scope>
    <source>
        <strain evidence="2">IMI 355091</strain>
    </source>
</reference>
<feature type="compositionally biased region" description="Polar residues" evidence="1">
    <location>
        <begin position="148"/>
        <end position="207"/>
    </location>
</feature>
<evidence type="ECO:0000313" key="2">
    <source>
        <dbReference type="EMBL" id="KAJ4413151.1"/>
    </source>
</evidence>
<dbReference type="Proteomes" id="UP001140510">
    <property type="component" value="Unassembled WGS sequence"/>
</dbReference>
<protein>
    <submittedName>
        <fullName evidence="2">Uncharacterized protein</fullName>
    </submittedName>
</protein>
<evidence type="ECO:0000313" key="3">
    <source>
        <dbReference type="Proteomes" id="UP001140510"/>
    </source>
</evidence>
<comment type="caution">
    <text evidence="2">The sequence shown here is derived from an EMBL/GenBank/DDBJ whole genome shotgun (WGS) entry which is preliminary data.</text>
</comment>
<sequence length="278" mass="30078">MQRYRLCGETILDNRAEVKSLQNELEARKNKLADCEEALIRKQQEGDAEYKSTLQKENAELHKEVEELRRQLDDKQGQINDWESMRQRQAEQHKEAEAKKQGSATSDVQPEHNGTGRTGVKDPTPAAVVEETASKEDDAKQGGPAATGQASDMPSDTSPQPANISAQANGLSHSQMPLRNSGNTAPDLQAISTIRPTQAKLTPTSSPDSRKKLNPTTDAFTPHSGLGSSIPFGISPKLLRPPQSGAKYSASRSTYVPPPMRTPSTASSFPDNAPVGPT</sequence>
<name>A0A9W8ZNT5_9PLEO</name>
<dbReference type="AlphaFoldDB" id="A0A9W8ZNT5"/>
<proteinExistence type="predicted"/>
<feature type="region of interest" description="Disordered" evidence="1">
    <location>
        <begin position="70"/>
        <end position="278"/>
    </location>
</feature>
<accession>A0A9W8ZNT5</accession>
<keyword evidence="3" id="KW-1185">Reference proteome</keyword>
<feature type="compositionally biased region" description="Basic and acidic residues" evidence="1">
    <location>
        <begin position="83"/>
        <end position="100"/>
    </location>
</feature>
<gene>
    <name evidence="2" type="ORF">N0V91_000125</name>
</gene>